<evidence type="ECO:0000256" key="1">
    <source>
        <dbReference type="SAM" id="MobiDB-lite"/>
    </source>
</evidence>
<evidence type="ECO:0000313" key="3">
    <source>
        <dbReference type="Proteomes" id="UP000824469"/>
    </source>
</evidence>
<keyword evidence="3" id="KW-1185">Reference proteome</keyword>
<accession>A0AA38FDI9</accession>
<organism evidence="2 3">
    <name type="scientific">Taxus chinensis</name>
    <name type="common">Chinese yew</name>
    <name type="synonym">Taxus wallichiana var. chinensis</name>
    <dbReference type="NCBI Taxonomy" id="29808"/>
    <lineage>
        <taxon>Eukaryota</taxon>
        <taxon>Viridiplantae</taxon>
        <taxon>Streptophyta</taxon>
        <taxon>Embryophyta</taxon>
        <taxon>Tracheophyta</taxon>
        <taxon>Spermatophyta</taxon>
        <taxon>Pinopsida</taxon>
        <taxon>Pinidae</taxon>
        <taxon>Conifers II</taxon>
        <taxon>Cupressales</taxon>
        <taxon>Taxaceae</taxon>
        <taxon>Taxus</taxon>
    </lineage>
</organism>
<name>A0AA38FDI9_TAXCH</name>
<feature type="region of interest" description="Disordered" evidence="1">
    <location>
        <begin position="1"/>
        <end position="20"/>
    </location>
</feature>
<dbReference type="EMBL" id="JAHRHJ020000010">
    <property type="protein sequence ID" value="KAH9298075.1"/>
    <property type="molecule type" value="Genomic_DNA"/>
</dbReference>
<dbReference type="AlphaFoldDB" id="A0AA38FDI9"/>
<protein>
    <submittedName>
        <fullName evidence="2">Uncharacterized protein</fullName>
    </submittedName>
</protein>
<feature type="non-terminal residue" evidence="2">
    <location>
        <position position="1"/>
    </location>
</feature>
<sequence>PSWVSRHTMPNRTDNHHPHSQYGVITIQLISCQHKPQEIDITHLFKQGS</sequence>
<reference evidence="2 3" key="1">
    <citation type="journal article" date="2021" name="Nat. Plants">
        <title>The Taxus genome provides insights into paclitaxel biosynthesis.</title>
        <authorList>
            <person name="Xiong X."/>
            <person name="Gou J."/>
            <person name="Liao Q."/>
            <person name="Li Y."/>
            <person name="Zhou Q."/>
            <person name="Bi G."/>
            <person name="Li C."/>
            <person name="Du R."/>
            <person name="Wang X."/>
            <person name="Sun T."/>
            <person name="Guo L."/>
            <person name="Liang H."/>
            <person name="Lu P."/>
            <person name="Wu Y."/>
            <person name="Zhang Z."/>
            <person name="Ro D.K."/>
            <person name="Shang Y."/>
            <person name="Huang S."/>
            <person name="Yan J."/>
        </authorList>
    </citation>
    <scope>NUCLEOTIDE SEQUENCE [LARGE SCALE GENOMIC DNA]</scope>
    <source>
        <strain evidence="2">Ta-2019</strain>
    </source>
</reference>
<comment type="caution">
    <text evidence="2">The sequence shown here is derived from an EMBL/GenBank/DDBJ whole genome shotgun (WGS) entry which is preliminary data.</text>
</comment>
<gene>
    <name evidence="2" type="ORF">KI387_029757</name>
</gene>
<evidence type="ECO:0000313" key="2">
    <source>
        <dbReference type="EMBL" id="KAH9298075.1"/>
    </source>
</evidence>
<proteinExistence type="predicted"/>
<dbReference type="Proteomes" id="UP000824469">
    <property type="component" value="Unassembled WGS sequence"/>
</dbReference>